<gene>
    <name evidence="1" type="ORF">PIB30_072271</name>
</gene>
<dbReference type="EMBL" id="JASCZI010091473">
    <property type="protein sequence ID" value="MED6150433.1"/>
    <property type="molecule type" value="Genomic_DNA"/>
</dbReference>
<sequence length="53" mass="5785">MPEKLLVLALAAPMTTPPLVATVSKDHIAPISETPQPCKIKRTARMSVKPIRH</sequence>
<feature type="non-terminal residue" evidence="1">
    <location>
        <position position="53"/>
    </location>
</feature>
<comment type="caution">
    <text evidence="1">The sequence shown here is derived from an EMBL/GenBank/DDBJ whole genome shotgun (WGS) entry which is preliminary data.</text>
</comment>
<evidence type="ECO:0000313" key="1">
    <source>
        <dbReference type="EMBL" id="MED6150433.1"/>
    </source>
</evidence>
<dbReference type="Proteomes" id="UP001341840">
    <property type="component" value="Unassembled WGS sequence"/>
</dbReference>
<organism evidence="1 2">
    <name type="scientific">Stylosanthes scabra</name>
    <dbReference type="NCBI Taxonomy" id="79078"/>
    <lineage>
        <taxon>Eukaryota</taxon>
        <taxon>Viridiplantae</taxon>
        <taxon>Streptophyta</taxon>
        <taxon>Embryophyta</taxon>
        <taxon>Tracheophyta</taxon>
        <taxon>Spermatophyta</taxon>
        <taxon>Magnoliopsida</taxon>
        <taxon>eudicotyledons</taxon>
        <taxon>Gunneridae</taxon>
        <taxon>Pentapetalae</taxon>
        <taxon>rosids</taxon>
        <taxon>fabids</taxon>
        <taxon>Fabales</taxon>
        <taxon>Fabaceae</taxon>
        <taxon>Papilionoideae</taxon>
        <taxon>50 kb inversion clade</taxon>
        <taxon>dalbergioids sensu lato</taxon>
        <taxon>Dalbergieae</taxon>
        <taxon>Pterocarpus clade</taxon>
        <taxon>Stylosanthes</taxon>
    </lineage>
</organism>
<name>A0ABU6TRC4_9FABA</name>
<accession>A0ABU6TRC4</accession>
<proteinExistence type="predicted"/>
<protein>
    <submittedName>
        <fullName evidence="1">Uncharacterized protein</fullName>
    </submittedName>
</protein>
<keyword evidence="2" id="KW-1185">Reference proteome</keyword>
<evidence type="ECO:0000313" key="2">
    <source>
        <dbReference type="Proteomes" id="UP001341840"/>
    </source>
</evidence>
<reference evidence="1 2" key="1">
    <citation type="journal article" date="2023" name="Plants (Basel)">
        <title>Bridging the Gap: Combining Genomics and Transcriptomics Approaches to Understand Stylosanthes scabra, an Orphan Legume from the Brazilian Caatinga.</title>
        <authorList>
            <person name="Ferreira-Neto J.R.C."/>
            <person name="da Silva M.D."/>
            <person name="Binneck E."/>
            <person name="de Melo N.F."/>
            <person name="da Silva R.H."/>
            <person name="de Melo A.L.T.M."/>
            <person name="Pandolfi V."/>
            <person name="Bustamante F.O."/>
            <person name="Brasileiro-Vidal A.C."/>
            <person name="Benko-Iseppon A.M."/>
        </authorList>
    </citation>
    <scope>NUCLEOTIDE SEQUENCE [LARGE SCALE GENOMIC DNA]</scope>
    <source>
        <tissue evidence="1">Leaves</tissue>
    </source>
</reference>